<feature type="domain" description="U-box" evidence="6">
    <location>
        <begin position="22"/>
        <end position="96"/>
    </location>
</feature>
<evidence type="ECO:0000313" key="7">
    <source>
        <dbReference type="EMBL" id="KAG6399816.1"/>
    </source>
</evidence>
<dbReference type="CDD" id="cd16664">
    <property type="entry name" value="RING-Ubox_PUB"/>
    <property type="match status" value="1"/>
</dbReference>
<protein>
    <recommendedName>
        <fullName evidence="5 6">U-box domain-containing protein</fullName>
        <ecNumber evidence="5">2.3.2.27</ecNumber>
    </recommendedName>
    <alternativeName>
        <fullName evidence="5">RING-type E3 ubiquitin transferase PUB</fullName>
    </alternativeName>
</protein>
<dbReference type="InterPro" id="IPR003613">
    <property type="entry name" value="Ubox_domain"/>
</dbReference>
<dbReference type="Pfam" id="PF04564">
    <property type="entry name" value="U-box"/>
    <property type="match status" value="1"/>
</dbReference>
<evidence type="ECO:0000256" key="1">
    <source>
        <dbReference type="ARBA" id="ARBA00000900"/>
    </source>
</evidence>
<keyword evidence="4 5" id="KW-0833">Ubl conjugation pathway</keyword>
<dbReference type="EMBL" id="PNBA02000015">
    <property type="protein sequence ID" value="KAG6399816.1"/>
    <property type="molecule type" value="Genomic_DNA"/>
</dbReference>
<evidence type="ECO:0000256" key="2">
    <source>
        <dbReference type="ARBA" id="ARBA00004906"/>
    </source>
</evidence>
<evidence type="ECO:0000313" key="8">
    <source>
        <dbReference type="Proteomes" id="UP000298416"/>
    </source>
</evidence>
<proteinExistence type="predicted"/>
<comment type="catalytic activity">
    <reaction evidence="1 5">
        <text>S-ubiquitinyl-[E2 ubiquitin-conjugating enzyme]-L-cysteine + [acceptor protein]-L-lysine = [E2 ubiquitin-conjugating enzyme]-L-cysteine + N(6)-ubiquitinyl-[acceptor protein]-L-lysine.</text>
        <dbReference type="EC" id="2.3.2.27"/>
    </reaction>
</comment>
<name>A0A8X8WS01_SALSN</name>
<keyword evidence="8" id="KW-1185">Reference proteome</keyword>
<evidence type="ECO:0000256" key="5">
    <source>
        <dbReference type="RuleBase" id="RU369093"/>
    </source>
</evidence>
<comment type="function">
    <text evidence="5">Functions as an E3 ubiquitin ligase.</text>
</comment>
<evidence type="ECO:0000256" key="3">
    <source>
        <dbReference type="ARBA" id="ARBA00022679"/>
    </source>
</evidence>
<dbReference type="Gene3D" id="1.25.10.10">
    <property type="entry name" value="Leucine-rich Repeat Variant"/>
    <property type="match status" value="1"/>
</dbReference>
<dbReference type="OrthoDB" id="10064100at2759"/>
<dbReference type="PROSITE" id="PS51698">
    <property type="entry name" value="U_BOX"/>
    <property type="match status" value="1"/>
</dbReference>
<comment type="caution">
    <text evidence="7">The sequence shown here is derived from an EMBL/GenBank/DDBJ whole genome shotgun (WGS) entry which is preliminary data.</text>
</comment>
<dbReference type="InterPro" id="IPR016024">
    <property type="entry name" value="ARM-type_fold"/>
</dbReference>
<evidence type="ECO:0000259" key="6">
    <source>
        <dbReference type="PROSITE" id="PS51698"/>
    </source>
</evidence>
<dbReference type="EC" id="2.3.2.27" evidence="5"/>
<organism evidence="7">
    <name type="scientific">Salvia splendens</name>
    <name type="common">Scarlet sage</name>
    <dbReference type="NCBI Taxonomy" id="180675"/>
    <lineage>
        <taxon>Eukaryota</taxon>
        <taxon>Viridiplantae</taxon>
        <taxon>Streptophyta</taxon>
        <taxon>Embryophyta</taxon>
        <taxon>Tracheophyta</taxon>
        <taxon>Spermatophyta</taxon>
        <taxon>Magnoliopsida</taxon>
        <taxon>eudicotyledons</taxon>
        <taxon>Gunneridae</taxon>
        <taxon>Pentapetalae</taxon>
        <taxon>asterids</taxon>
        <taxon>lamiids</taxon>
        <taxon>Lamiales</taxon>
        <taxon>Lamiaceae</taxon>
        <taxon>Nepetoideae</taxon>
        <taxon>Mentheae</taxon>
        <taxon>Salviinae</taxon>
        <taxon>Salvia</taxon>
        <taxon>Salvia subgen. Calosphace</taxon>
        <taxon>core Calosphace</taxon>
    </lineage>
</organism>
<dbReference type="Proteomes" id="UP000298416">
    <property type="component" value="Unassembled WGS sequence"/>
</dbReference>
<dbReference type="PANTHER" id="PTHR22849:SF61">
    <property type="entry name" value="U-BOX DOMAIN-CONTAINING PROTEIN 21"/>
    <property type="match status" value="1"/>
</dbReference>
<dbReference type="InterPro" id="IPR011989">
    <property type="entry name" value="ARM-like"/>
</dbReference>
<accession>A0A8X8WS01</accession>
<dbReference type="InterPro" id="IPR045185">
    <property type="entry name" value="PUB22/23/24-like"/>
</dbReference>
<comment type="pathway">
    <text evidence="2 5">Protein modification; protein ubiquitination.</text>
</comment>
<dbReference type="InterPro" id="IPR058678">
    <property type="entry name" value="ARM_PUB"/>
</dbReference>
<reference evidence="7" key="1">
    <citation type="submission" date="2018-01" db="EMBL/GenBank/DDBJ databases">
        <authorList>
            <person name="Mao J.F."/>
        </authorList>
    </citation>
    <scope>NUCLEOTIDE SEQUENCE</scope>
    <source>
        <strain evidence="7">Huo1</strain>
        <tissue evidence="7">Leaf</tissue>
    </source>
</reference>
<dbReference type="AlphaFoldDB" id="A0A8X8WS01"/>
<dbReference type="SUPFAM" id="SSF48371">
    <property type="entry name" value="ARM repeat"/>
    <property type="match status" value="1"/>
</dbReference>
<dbReference type="Pfam" id="PF25598">
    <property type="entry name" value="ARM_PUB"/>
    <property type="match status" value="1"/>
</dbReference>
<dbReference type="InterPro" id="IPR045210">
    <property type="entry name" value="RING-Ubox_PUB"/>
</dbReference>
<dbReference type="SMART" id="SM00504">
    <property type="entry name" value="Ubox"/>
    <property type="match status" value="1"/>
</dbReference>
<dbReference type="PANTHER" id="PTHR22849">
    <property type="entry name" value="WDSAM1 PROTEIN"/>
    <property type="match status" value="1"/>
</dbReference>
<dbReference type="GO" id="GO:0006952">
    <property type="term" value="P:defense response"/>
    <property type="evidence" value="ECO:0007669"/>
    <property type="project" value="UniProtKB-ARBA"/>
</dbReference>
<keyword evidence="3 5" id="KW-0808">Transferase</keyword>
<reference evidence="7" key="2">
    <citation type="submission" date="2020-08" db="EMBL/GenBank/DDBJ databases">
        <title>Plant Genome Project.</title>
        <authorList>
            <person name="Zhang R.-G."/>
        </authorList>
    </citation>
    <scope>NUCLEOTIDE SEQUENCE</scope>
    <source>
        <strain evidence="7">Huo1</strain>
        <tissue evidence="7">Leaf</tissue>
    </source>
</reference>
<dbReference type="InterPro" id="IPR013083">
    <property type="entry name" value="Znf_RING/FYVE/PHD"/>
</dbReference>
<dbReference type="SUPFAM" id="SSF57850">
    <property type="entry name" value="RING/U-box"/>
    <property type="match status" value="1"/>
</dbReference>
<dbReference type="FunFam" id="3.30.40.10:FF:000437">
    <property type="entry name" value="RING-type E3 ubiquitin transferase"/>
    <property type="match status" value="1"/>
</dbReference>
<dbReference type="GO" id="GO:0061630">
    <property type="term" value="F:ubiquitin protein ligase activity"/>
    <property type="evidence" value="ECO:0007669"/>
    <property type="project" value="UniProtKB-UniRule"/>
</dbReference>
<sequence>MTFSWRRRRGKITAIAHEIELTIPTHFRCPISLDLMKDPVTLSTGITYDRDSIDKWIDSGKVTCPVTNQVLRNFDLIPNHSIRKMIQDWCVANKSHGVERIPTPRIPISRYEVSEICARLVAAARCADAAKLQDLLLRTRNSARESEHNKRCIAANGFGSALAESFESLAQFSAEDSENLMKEILSALTWSFPADQDGILRLKSAVSLRWIARLLKAEDDLSSRQNAVCVLRELISADQGGIVIDGVMGIEGVEEALFQIVKVPICPKATKACLVVINYMIDKDENTALRLVQMGLIPFILEILVDGDKSVCEKALAVIDTICNSKQGRQSANENALTVPLLVKKILRVSDVATELAVSTLWKLCLGENESALVEAVQLGAFQKLLVMLQIGSGERFKDKLTDLLKLMNLYRDKLDCFDSSMGFKYIKRSN</sequence>
<dbReference type="Gene3D" id="3.30.40.10">
    <property type="entry name" value="Zinc/RING finger domain, C3HC4 (zinc finger)"/>
    <property type="match status" value="1"/>
</dbReference>
<dbReference type="GO" id="GO:0016567">
    <property type="term" value="P:protein ubiquitination"/>
    <property type="evidence" value="ECO:0007669"/>
    <property type="project" value="UniProtKB-UniRule"/>
</dbReference>
<gene>
    <name evidence="7" type="ORF">SASPL_141301</name>
</gene>
<evidence type="ECO:0000256" key="4">
    <source>
        <dbReference type="ARBA" id="ARBA00022786"/>
    </source>
</evidence>